<feature type="compositionally biased region" description="Basic and acidic residues" evidence="1">
    <location>
        <begin position="8"/>
        <end position="22"/>
    </location>
</feature>
<feature type="region of interest" description="Disordered" evidence="1">
    <location>
        <begin position="1"/>
        <end position="52"/>
    </location>
</feature>
<protein>
    <submittedName>
        <fullName evidence="2">Uncharacterized protein</fullName>
    </submittedName>
</protein>
<accession>A0A4Y2QWR9</accession>
<proteinExistence type="predicted"/>
<evidence type="ECO:0000313" key="3">
    <source>
        <dbReference type="Proteomes" id="UP000499080"/>
    </source>
</evidence>
<sequence length="116" mass="13079">MQVLAATDSRKARISYERKEKPANSNSKAPNQNIQLAETSKSTDTGLPPSQETVNFSVPQYLLDNKEELADLFRLLKEMQIILAKVPDVKKTLDEMEKAEDPSNKLFILAEELKDS</sequence>
<feature type="compositionally biased region" description="Polar residues" evidence="1">
    <location>
        <begin position="23"/>
        <end position="52"/>
    </location>
</feature>
<keyword evidence="3" id="KW-1185">Reference proteome</keyword>
<evidence type="ECO:0000313" key="2">
    <source>
        <dbReference type="EMBL" id="GBN67842.1"/>
    </source>
</evidence>
<name>A0A4Y2QWR9_ARAVE</name>
<dbReference type="EMBL" id="BGPR01015057">
    <property type="protein sequence ID" value="GBN67842.1"/>
    <property type="molecule type" value="Genomic_DNA"/>
</dbReference>
<comment type="caution">
    <text evidence="2">The sequence shown here is derived from an EMBL/GenBank/DDBJ whole genome shotgun (WGS) entry which is preliminary data.</text>
</comment>
<dbReference type="AlphaFoldDB" id="A0A4Y2QWR9"/>
<organism evidence="2 3">
    <name type="scientific">Araneus ventricosus</name>
    <name type="common">Orbweaver spider</name>
    <name type="synonym">Epeira ventricosa</name>
    <dbReference type="NCBI Taxonomy" id="182803"/>
    <lineage>
        <taxon>Eukaryota</taxon>
        <taxon>Metazoa</taxon>
        <taxon>Ecdysozoa</taxon>
        <taxon>Arthropoda</taxon>
        <taxon>Chelicerata</taxon>
        <taxon>Arachnida</taxon>
        <taxon>Araneae</taxon>
        <taxon>Araneomorphae</taxon>
        <taxon>Entelegynae</taxon>
        <taxon>Araneoidea</taxon>
        <taxon>Araneidae</taxon>
        <taxon>Araneus</taxon>
    </lineage>
</organism>
<reference evidence="2 3" key="1">
    <citation type="journal article" date="2019" name="Sci. Rep.">
        <title>Orb-weaving spider Araneus ventricosus genome elucidates the spidroin gene catalogue.</title>
        <authorList>
            <person name="Kono N."/>
            <person name="Nakamura H."/>
            <person name="Ohtoshi R."/>
            <person name="Moran D.A.P."/>
            <person name="Shinohara A."/>
            <person name="Yoshida Y."/>
            <person name="Fujiwara M."/>
            <person name="Mori M."/>
            <person name="Tomita M."/>
            <person name="Arakawa K."/>
        </authorList>
    </citation>
    <scope>NUCLEOTIDE SEQUENCE [LARGE SCALE GENOMIC DNA]</scope>
</reference>
<gene>
    <name evidence="2" type="ORF">AVEN_92080_1</name>
</gene>
<dbReference type="Proteomes" id="UP000499080">
    <property type="component" value="Unassembled WGS sequence"/>
</dbReference>
<evidence type="ECO:0000256" key="1">
    <source>
        <dbReference type="SAM" id="MobiDB-lite"/>
    </source>
</evidence>